<dbReference type="OrthoDB" id="3546279at2759"/>
<dbReference type="InterPro" id="IPR053157">
    <property type="entry name" value="Sterol_Uptake_Regulator"/>
</dbReference>
<dbReference type="GO" id="GO:0001228">
    <property type="term" value="F:DNA-binding transcription activator activity, RNA polymerase II-specific"/>
    <property type="evidence" value="ECO:0007669"/>
    <property type="project" value="TreeGrafter"/>
</dbReference>
<evidence type="ECO:0000313" key="2">
    <source>
        <dbReference type="Proteomes" id="UP000758155"/>
    </source>
</evidence>
<protein>
    <submittedName>
        <fullName evidence="1">Uncharacterized protein</fullName>
    </submittedName>
</protein>
<keyword evidence="2" id="KW-1185">Reference proteome</keyword>
<reference evidence="1" key="1">
    <citation type="submission" date="2019-04" db="EMBL/GenBank/DDBJ databases">
        <title>Sequencing of skin fungus with MAO and IRED activity.</title>
        <authorList>
            <person name="Marsaioli A.J."/>
            <person name="Bonatto J.M.C."/>
            <person name="Reis Junior O."/>
        </authorList>
    </citation>
    <scope>NUCLEOTIDE SEQUENCE</scope>
    <source>
        <strain evidence="1">28M1</strain>
    </source>
</reference>
<organism evidence="1 2">
    <name type="scientific">Didymella heteroderae</name>
    <dbReference type="NCBI Taxonomy" id="1769908"/>
    <lineage>
        <taxon>Eukaryota</taxon>
        <taxon>Fungi</taxon>
        <taxon>Dikarya</taxon>
        <taxon>Ascomycota</taxon>
        <taxon>Pezizomycotina</taxon>
        <taxon>Dothideomycetes</taxon>
        <taxon>Pleosporomycetidae</taxon>
        <taxon>Pleosporales</taxon>
        <taxon>Pleosporineae</taxon>
        <taxon>Didymellaceae</taxon>
        <taxon>Didymella</taxon>
    </lineage>
</organism>
<dbReference type="EMBL" id="SWKV01000014">
    <property type="protein sequence ID" value="KAF3042946.1"/>
    <property type="molecule type" value="Genomic_DNA"/>
</dbReference>
<name>A0A9P4WU87_9PLEO</name>
<dbReference type="PANTHER" id="PTHR47784:SF5">
    <property type="entry name" value="STEROL UPTAKE CONTROL PROTEIN 2"/>
    <property type="match status" value="1"/>
</dbReference>
<evidence type="ECO:0000313" key="1">
    <source>
        <dbReference type="EMBL" id="KAF3042946.1"/>
    </source>
</evidence>
<comment type="caution">
    <text evidence="1">The sequence shown here is derived from an EMBL/GenBank/DDBJ whole genome shotgun (WGS) entry which is preliminary data.</text>
</comment>
<proteinExistence type="predicted"/>
<dbReference type="AlphaFoldDB" id="A0A9P4WU87"/>
<dbReference type="Proteomes" id="UP000758155">
    <property type="component" value="Unassembled WGS sequence"/>
</dbReference>
<dbReference type="PANTHER" id="PTHR47784">
    <property type="entry name" value="STEROL UPTAKE CONTROL PROTEIN 2"/>
    <property type="match status" value="1"/>
</dbReference>
<gene>
    <name evidence="1" type="ORF">E8E12_008034</name>
</gene>
<accession>A0A9P4WU87</accession>
<sequence length="438" mass="49567">MARKTQGLRSFHHKSRNGFPSCGSCIRRYETCEYRYIINYPNPLLKDCSLRQAKGATSPVHKGPTLMPTTTLGPSKDDFVWMTEVVLKRAWFAETESGLWARVMGVETRKTPYLGHCILSLAALQTSRPGKRGATHSVSAYQHHVQASELFRKVTPVVTEHNWLAVLAFQVFVLVFELTAQTYCTEAEFDIAKTLKVLRWNSKIGREAQPYFVVSKLWQVVVKRTTEIDLPPDPALQASLRTLGDAIKGASADFGNDLAKQQRAKICQEAFEGLCAWVDYCSSWPRSIDGYYYFPASLQPQFFEMLEDEDGTALLLVLYWSVVLWRSPMPAVWKWAYRTARFVMRTLQCRAEWRGLLEWPHRVLSTAASSRPDKVMGNSSASISIDEESRLTDPWMSASCMISWKSVGARDMCVVESRRSQSEMNSSALRTTVVGEGV</sequence>